<dbReference type="NCBIfam" id="TIGR00296">
    <property type="entry name" value="TIGR00296 family protein"/>
    <property type="match status" value="1"/>
</dbReference>
<dbReference type="InterPro" id="IPR023473">
    <property type="entry name" value="AMMECR1"/>
</dbReference>
<evidence type="ECO:0000313" key="2">
    <source>
        <dbReference type="EMBL" id="GAX77874.1"/>
    </source>
</evidence>
<dbReference type="InterPro" id="IPR036071">
    <property type="entry name" value="AMMECR1_dom_sf"/>
</dbReference>
<protein>
    <recommendedName>
        <fullName evidence="1">AMMECR1 domain-containing protein</fullName>
    </recommendedName>
</protein>
<dbReference type="OrthoDB" id="24630at2759"/>
<sequence>MRKYSKSTSLEIATTSHVIFAFDTLISHLKQALDKPSPEFPDAETALFVTWKRSPQQEGEHAKLRGCIGILEPRNLHSCLRDYTLTSALRDTRFPPIHIDEIPDLECTVSLLSCFEPASGGWHDWEVGVHGIIIEFEDPDHSNAGCKRSATFLPEVAQEQGWSKMECIDALIRKSGYRNMPTAALRSSLTLIRYQSTNCTLTYAQYFQLRASTNQWSESSAQEMARETTGVA</sequence>
<dbReference type="AlphaFoldDB" id="A0A250X467"/>
<dbReference type="PANTHER" id="PTHR13016:SF0">
    <property type="entry name" value="AMME SYNDROME CANDIDATE GENE 1 PROTEIN"/>
    <property type="match status" value="1"/>
</dbReference>
<proteinExistence type="predicted"/>
<dbReference type="Gene3D" id="3.30.700.20">
    <property type="entry name" value="Hypothetical protein ph0010, domain 1"/>
    <property type="match status" value="1"/>
</dbReference>
<dbReference type="STRING" id="1157962.A0A250X467"/>
<dbReference type="EMBL" id="BEGY01000028">
    <property type="protein sequence ID" value="GAX77874.1"/>
    <property type="molecule type" value="Genomic_DNA"/>
</dbReference>
<gene>
    <name evidence="2" type="ORF">CEUSTIGMA_g5316.t1</name>
</gene>
<dbReference type="Proteomes" id="UP000232323">
    <property type="component" value="Unassembled WGS sequence"/>
</dbReference>
<organism evidence="2 3">
    <name type="scientific">Chlamydomonas eustigma</name>
    <dbReference type="NCBI Taxonomy" id="1157962"/>
    <lineage>
        <taxon>Eukaryota</taxon>
        <taxon>Viridiplantae</taxon>
        <taxon>Chlorophyta</taxon>
        <taxon>core chlorophytes</taxon>
        <taxon>Chlorophyceae</taxon>
        <taxon>CS clade</taxon>
        <taxon>Chlamydomonadales</taxon>
        <taxon>Chlamydomonadaceae</taxon>
        <taxon>Chlamydomonas</taxon>
    </lineage>
</organism>
<feature type="domain" description="AMMECR1" evidence="1">
    <location>
        <begin position="6"/>
        <end position="210"/>
    </location>
</feature>
<dbReference type="PROSITE" id="PS51112">
    <property type="entry name" value="AMMECR1"/>
    <property type="match status" value="1"/>
</dbReference>
<comment type="caution">
    <text evidence="2">The sequence shown here is derived from an EMBL/GenBank/DDBJ whole genome shotgun (WGS) entry which is preliminary data.</text>
</comment>
<evidence type="ECO:0000259" key="1">
    <source>
        <dbReference type="PROSITE" id="PS51112"/>
    </source>
</evidence>
<dbReference type="PANTHER" id="PTHR13016">
    <property type="entry name" value="AMMECR1 HOMOLOG"/>
    <property type="match status" value="1"/>
</dbReference>
<keyword evidence="3" id="KW-1185">Reference proteome</keyword>
<name>A0A250X467_9CHLO</name>
<accession>A0A250X467</accession>
<dbReference type="Pfam" id="PF01871">
    <property type="entry name" value="AMMECR1"/>
    <property type="match status" value="1"/>
</dbReference>
<dbReference type="SUPFAM" id="SSF143447">
    <property type="entry name" value="AMMECR1-like"/>
    <property type="match status" value="1"/>
</dbReference>
<dbReference type="InterPro" id="IPR002733">
    <property type="entry name" value="AMMECR1_domain"/>
</dbReference>
<reference evidence="2 3" key="1">
    <citation type="submission" date="2017-08" db="EMBL/GenBank/DDBJ databases">
        <title>Acidophilic green algal genome provides insights into adaptation to an acidic environment.</title>
        <authorList>
            <person name="Hirooka S."/>
            <person name="Hirose Y."/>
            <person name="Kanesaki Y."/>
            <person name="Higuchi S."/>
            <person name="Fujiwara T."/>
            <person name="Onuma R."/>
            <person name="Era A."/>
            <person name="Ohbayashi R."/>
            <person name="Uzuka A."/>
            <person name="Nozaki H."/>
            <person name="Yoshikawa H."/>
            <person name="Miyagishima S.Y."/>
        </authorList>
    </citation>
    <scope>NUCLEOTIDE SEQUENCE [LARGE SCALE GENOMIC DNA]</scope>
    <source>
        <strain evidence="2 3">NIES-2499</strain>
    </source>
</reference>
<evidence type="ECO:0000313" key="3">
    <source>
        <dbReference type="Proteomes" id="UP000232323"/>
    </source>
</evidence>
<dbReference type="Gene3D" id="3.30.1490.150">
    <property type="entry name" value="Hypothetical protein ph0010, domain 2"/>
    <property type="match status" value="1"/>
</dbReference>
<dbReference type="InterPro" id="IPR027485">
    <property type="entry name" value="AMMECR1_N"/>
</dbReference>